<dbReference type="OrthoDB" id="3397603at2"/>
<feature type="compositionally biased region" description="Basic and acidic residues" evidence="1">
    <location>
        <begin position="1"/>
        <end position="11"/>
    </location>
</feature>
<reference evidence="3" key="1">
    <citation type="submission" date="2018-05" db="EMBL/GenBank/DDBJ databases">
        <title>Micromonospora globispora sp. nov. and Micromonospora rugosa sp. nov., isolated from marine sediment.</title>
        <authorList>
            <person name="Carro L."/>
            <person name="Aysel V."/>
            <person name="Cetin D."/>
            <person name="Igual J.M."/>
            <person name="Klenk H.-P."/>
            <person name="Trujillo M.E."/>
            <person name="Sahin N."/>
        </authorList>
    </citation>
    <scope>NUCLEOTIDE SEQUENCE [LARGE SCALE GENOMIC DNA]</scope>
    <source>
        <strain evidence="3">S2904</strain>
    </source>
</reference>
<dbReference type="AlphaFoldDB" id="A0A317JZJ6"/>
<feature type="compositionally biased region" description="Basic and acidic residues" evidence="1">
    <location>
        <begin position="38"/>
        <end position="51"/>
    </location>
</feature>
<evidence type="ECO:0000313" key="2">
    <source>
        <dbReference type="EMBL" id="PWU44393.1"/>
    </source>
</evidence>
<accession>A0A317JZJ6</accession>
<keyword evidence="3" id="KW-1185">Reference proteome</keyword>
<gene>
    <name evidence="2" type="ORF">DLJ46_26190</name>
</gene>
<dbReference type="Proteomes" id="UP000245683">
    <property type="component" value="Unassembled WGS sequence"/>
</dbReference>
<protein>
    <submittedName>
        <fullName evidence="2">Ribonuclease</fullName>
    </submittedName>
</protein>
<sequence length="61" mass="6659">MTPEQSRRQQEEALESGEVYRDAEGRRTTDPDAAAAHAESEADRNAEHLQRGEVGPGIPGK</sequence>
<organism evidence="2 3">
    <name type="scientific">Micromonospora globispora</name>
    <dbReference type="NCBI Taxonomy" id="1450148"/>
    <lineage>
        <taxon>Bacteria</taxon>
        <taxon>Bacillati</taxon>
        <taxon>Actinomycetota</taxon>
        <taxon>Actinomycetes</taxon>
        <taxon>Micromonosporales</taxon>
        <taxon>Micromonosporaceae</taxon>
        <taxon>Micromonospora</taxon>
    </lineage>
</organism>
<feature type="compositionally biased region" description="Basic and acidic residues" evidence="1">
    <location>
        <begin position="18"/>
        <end position="30"/>
    </location>
</feature>
<dbReference type="EMBL" id="QGSV01000326">
    <property type="protein sequence ID" value="PWU44393.1"/>
    <property type="molecule type" value="Genomic_DNA"/>
</dbReference>
<comment type="caution">
    <text evidence="2">The sequence shown here is derived from an EMBL/GenBank/DDBJ whole genome shotgun (WGS) entry which is preliminary data.</text>
</comment>
<evidence type="ECO:0000256" key="1">
    <source>
        <dbReference type="SAM" id="MobiDB-lite"/>
    </source>
</evidence>
<proteinExistence type="predicted"/>
<dbReference type="RefSeq" id="WP_109947227.1">
    <property type="nucleotide sequence ID" value="NZ_QGGF01000206.1"/>
</dbReference>
<feature type="region of interest" description="Disordered" evidence="1">
    <location>
        <begin position="1"/>
        <end position="61"/>
    </location>
</feature>
<name>A0A317JZJ6_9ACTN</name>
<evidence type="ECO:0000313" key="3">
    <source>
        <dbReference type="Proteomes" id="UP000245683"/>
    </source>
</evidence>